<name>A0A8T0NFZ9_PANVG</name>
<gene>
    <name evidence="2" type="ORF">PVAP13_9KG471744</name>
</gene>
<sequence>MRTISWCRPLIRRADPGRILPIRRNSDAIPRLPLFLRIKFYSRCSSPPPPARRLRPPIFAVVCCLCFLCLARFLFCFLFFTHAPLRLLSHLSSTSPRRRLSSLRALLRLFGFATCERVLWLL</sequence>
<evidence type="ECO:0000313" key="2">
    <source>
        <dbReference type="EMBL" id="KAG2545956.1"/>
    </source>
</evidence>
<feature type="non-terminal residue" evidence="2">
    <location>
        <position position="122"/>
    </location>
</feature>
<protein>
    <recommendedName>
        <fullName evidence="4">Transmembrane protein</fullName>
    </recommendedName>
</protein>
<keyword evidence="1" id="KW-0812">Transmembrane</keyword>
<dbReference type="AlphaFoldDB" id="A0A8T0NFZ9"/>
<comment type="caution">
    <text evidence="2">The sequence shown here is derived from an EMBL/GenBank/DDBJ whole genome shotgun (WGS) entry which is preliminary data.</text>
</comment>
<proteinExistence type="predicted"/>
<accession>A0A8T0NFZ9</accession>
<keyword evidence="3" id="KW-1185">Reference proteome</keyword>
<keyword evidence="1" id="KW-0472">Membrane</keyword>
<keyword evidence="1" id="KW-1133">Transmembrane helix</keyword>
<evidence type="ECO:0000313" key="3">
    <source>
        <dbReference type="Proteomes" id="UP000823388"/>
    </source>
</evidence>
<evidence type="ECO:0000256" key="1">
    <source>
        <dbReference type="SAM" id="Phobius"/>
    </source>
</evidence>
<dbReference type="EMBL" id="CM029053">
    <property type="protein sequence ID" value="KAG2545956.1"/>
    <property type="molecule type" value="Genomic_DNA"/>
</dbReference>
<organism evidence="2 3">
    <name type="scientific">Panicum virgatum</name>
    <name type="common">Blackwell switchgrass</name>
    <dbReference type="NCBI Taxonomy" id="38727"/>
    <lineage>
        <taxon>Eukaryota</taxon>
        <taxon>Viridiplantae</taxon>
        <taxon>Streptophyta</taxon>
        <taxon>Embryophyta</taxon>
        <taxon>Tracheophyta</taxon>
        <taxon>Spermatophyta</taxon>
        <taxon>Magnoliopsida</taxon>
        <taxon>Liliopsida</taxon>
        <taxon>Poales</taxon>
        <taxon>Poaceae</taxon>
        <taxon>PACMAD clade</taxon>
        <taxon>Panicoideae</taxon>
        <taxon>Panicodae</taxon>
        <taxon>Paniceae</taxon>
        <taxon>Panicinae</taxon>
        <taxon>Panicum</taxon>
        <taxon>Panicum sect. Hiantes</taxon>
    </lineage>
</organism>
<feature type="transmembrane region" description="Helical" evidence="1">
    <location>
        <begin position="58"/>
        <end position="80"/>
    </location>
</feature>
<reference evidence="2" key="1">
    <citation type="submission" date="2020-05" db="EMBL/GenBank/DDBJ databases">
        <title>WGS assembly of Panicum virgatum.</title>
        <authorList>
            <person name="Lovell J.T."/>
            <person name="Jenkins J."/>
            <person name="Shu S."/>
            <person name="Juenger T.E."/>
            <person name="Schmutz J."/>
        </authorList>
    </citation>
    <scope>NUCLEOTIDE SEQUENCE</scope>
    <source>
        <strain evidence="2">AP13</strain>
    </source>
</reference>
<dbReference type="Proteomes" id="UP000823388">
    <property type="component" value="Chromosome 9K"/>
</dbReference>
<evidence type="ECO:0008006" key="4">
    <source>
        <dbReference type="Google" id="ProtNLM"/>
    </source>
</evidence>